<sequence>METARRHDIDWLRVIAIGLLLIYHIAIVFQPWALFIGFIRSDELLEGLWKPMSLINVWRIPFLFFVSGMGVYFAMQKRNIKQLLLDRSKRILVPYLFGIVAIVPLHFLLFQNYYNQPLHYFAHPAHLWFLGNIVIYISILFPFFFQLIKKPEGKFRRSLEKMMRNPLGPLAILPFFILEVLLVQPDVFALYAQTLHGYAIGFLAFFFGFLMVYIGKSFWQILLKWHWLYLALALGMGLLRISILEAYFTNALMAVESNLWILGIFGLGYKYLNRPSKSLSYLSESAYPIYIIHMFVLYAVASWVLKLSLDPYLKFALSVLLTLAGCLLIFELIIKRIPLLRPLFGMKYRRAQKAKEI</sequence>
<dbReference type="KEGG" id="chyd:H4K34_07090"/>
<evidence type="ECO:0000256" key="1">
    <source>
        <dbReference type="SAM" id="Phobius"/>
    </source>
</evidence>
<dbReference type="GO" id="GO:0016747">
    <property type="term" value="F:acyltransferase activity, transferring groups other than amino-acyl groups"/>
    <property type="evidence" value="ECO:0007669"/>
    <property type="project" value="InterPro"/>
</dbReference>
<dbReference type="InterPro" id="IPR050623">
    <property type="entry name" value="Glucan_succinyl_AcylTrfase"/>
</dbReference>
<dbReference type="RefSeq" id="WP_210760127.1">
    <property type="nucleotide sequence ID" value="NZ_CP060139.1"/>
</dbReference>
<organism evidence="3 4">
    <name type="scientific">Croceimicrobium hydrocarbonivorans</name>
    <dbReference type="NCBI Taxonomy" id="2761580"/>
    <lineage>
        <taxon>Bacteria</taxon>
        <taxon>Pseudomonadati</taxon>
        <taxon>Bacteroidota</taxon>
        <taxon>Flavobacteriia</taxon>
        <taxon>Flavobacteriales</taxon>
        <taxon>Owenweeksiaceae</taxon>
        <taxon>Croceimicrobium</taxon>
    </lineage>
</organism>
<feature type="transmembrane region" description="Helical" evidence="1">
    <location>
        <begin position="95"/>
        <end position="114"/>
    </location>
</feature>
<keyword evidence="1" id="KW-1133">Transmembrane helix</keyword>
<keyword evidence="1" id="KW-0812">Transmembrane</keyword>
<evidence type="ECO:0000313" key="3">
    <source>
        <dbReference type="EMBL" id="QNR25600.1"/>
    </source>
</evidence>
<feature type="transmembrane region" description="Helical" evidence="1">
    <location>
        <begin position="58"/>
        <end position="75"/>
    </location>
</feature>
<protein>
    <submittedName>
        <fullName evidence="3">Acyltransferase family protein</fullName>
    </submittedName>
</protein>
<dbReference type="InterPro" id="IPR002656">
    <property type="entry name" value="Acyl_transf_3_dom"/>
</dbReference>
<evidence type="ECO:0000313" key="4">
    <source>
        <dbReference type="Proteomes" id="UP000516305"/>
    </source>
</evidence>
<dbReference type="PANTHER" id="PTHR36927">
    <property type="entry name" value="BLR4337 PROTEIN"/>
    <property type="match status" value="1"/>
</dbReference>
<evidence type="ECO:0000259" key="2">
    <source>
        <dbReference type="Pfam" id="PF01757"/>
    </source>
</evidence>
<keyword evidence="1" id="KW-0472">Membrane</keyword>
<gene>
    <name evidence="3" type="ORF">H4K34_07090</name>
</gene>
<keyword evidence="3" id="KW-0012">Acyltransferase</keyword>
<feature type="transmembrane region" description="Helical" evidence="1">
    <location>
        <begin position="285"/>
        <end position="305"/>
    </location>
</feature>
<feature type="transmembrane region" description="Helical" evidence="1">
    <location>
        <begin position="311"/>
        <end position="334"/>
    </location>
</feature>
<dbReference type="PANTHER" id="PTHR36927:SF3">
    <property type="entry name" value="GLUCANS BIOSYNTHESIS PROTEIN C"/>
    <property type="match status" value="1"/>
</dbReference>
<feature type="transmembrane region" description="Helical" evidence="1">
    <location>
        <begin position="166"/>
        <end position="183"/>
    </location>
</feature>
<feature type="transmembrane region" description="Helical" evidence="1">
    <location>
        <begin position="12"/>
        <end position="38"/>
    </location>
</feature>
<name>A0A7H0VIQ2_9FLAO</name>
<feature type="transmembrane region" description="Helical" evidence="1">
    <location>
        <begin position="126"/>
        <end position="145"/>
    </location>
</feature>
<dbReference type="AlphaFoldDB" id="A0A7H0VIQ2"/>
<proteinExistence type="predicted"/>
<accession>A0A7H0VIQ2</accession>
<keyword evidence="4" id="KW-1185">Reference proteome</keyword>
<dbReference type="Pfam" id="PF01757">
    <property type="entry name" value="Acyl_transf_3"/>
    <property type="match status" value="1"/>
</dbReference>
<dbReference type="Proteomes" id="UP000516305">
    <property type="component" value="Chromosome"/>
</dbReference>
<dbReference type="EMBL" id="CP060139">
    <property type="protein sequence ID" value="QNR25600.1"/>
    <property type="molecule type" value="Genomic_DNA"/>
</dbReference>
<feature type="transmembrane region" description="Helical" evidence="1">
    <location>
        <begin position="254"/>
        <end position="273"/>
    </location>
</feature>
<feature type="transmembrane region" description="Helical" evidence="1">
    <location>
        <begin position="227"/>
        <end position="248"/>
    </location>
</feature>
<reference evidence="3 4" key="1">
    <citation type="submission" date="2020-08" db="EMBL/GenBank/DDBJ databases">
        <title>Croceimicrobium hydrocarbonivorans gen. nov., sp. nov., a novel marine bacterium isolated from a bacterial consortium that degrades polyethylene terephthalate.</title>
        <authorList>
            <person name="Liu R."/>
        </authorList>
    </citation>
    <scope>NUCLEOTIDE SEQUENCE [LARGE SCALE GENOMIC DNA]</scope>
    <source>
        <strain evidence="3 4">A20-9</strain>
    </source>
</reference>
<keyword evidence="3" id="KW-0808">Transferase</keyword>
<feature type="domain" description="Acyltransferase 3" evidence="2">
    <location>
        <begin position="7"/>
        <end position="330"/>
    </location>
</feature>
<feature type="transmembrane region" description="Helical" evidence="1">
    <location>
        <begin position="195"/>
        <end position="215"/>
    </location>
</feature>